<keyword evidence="1 3" id="KW-0413">Isomerase</keyword>
<dbReference type="InterPro" id="IPR036237">
    <property type="entry name" value="Xyl_isomerase-like_sf"/>
</dbReference>
<organism evidence="3 4">
    <name type="scientific">Singulisphaera acidiphila (strain ATCC BAA-1392 / DSM 18658 / VKM B-2454 / MOB10)</name>
    <dbReference type="NCBI Taxonomy" id="886293"/>
    <lineage>
        <taxon>Bacteria</taxon>
        <taxon>Pseudomonadati</taxon>
        <taxon>Planctomycetota</taxon>
        <taxon>Planctomycetia</taxon>
        <taxon>Isosphaerales</taxon>
        <taxon>Isosphaeraceae</taxon>
        <taxon>Singulisphaera</taxon>
    </lineage>
</organism>
<name>L0DG32_SINAD</name>
<dbReference type="PANTHER" id="PTHR43489:SF3">
    <property type="entry name" value="XYLOSE ISOMERASE DOMAIN PROTEIN TIM BARREL"/>
    <property type="match status" value="1"/>
</dbReference>
<evidence type="ECO:0000313" key="4">
    <source>
        <dbReference type="Proteomes" id="UP000010798"/>
    </source>
</evidence>
<evidence type="ECO:0000256" key="1">
    <source>
        <dbReference type="ARBA" id="ARBA00023235"/>
    </source>
</evidence>
<sequence length="318" mass="34546">MNPENQGQAGHDRSSRRQLLEGAALLGLTSLGGAASVSVSAGAAETKPGQAGARITKGRIKQSIVHWCFEKYWDVEAMIGIAKQLGCGSIELIAPQHFPLLKKHGLDCAIASVDMGAEPPFVKGFNNPKYREQVFKATKDSIDACAAHGFKNVISFTGMAKGIPDDVGAANCVEGFKQIIGYAEKHQVTLCLEMLNTRDTSHPMKGHPGYQGNHTDYCIDIIKRVGSPNLKLLFDIYHVQIMDGDVIRRIRQHKDYLGHIHTAGNPGRGELDDAQEIAFKPIMEALLEVGYQGYVGQEFIPVRDPLAGLEQAVALCDV</sequence>
<dbReference type="PROSITE" id="PS51318">
    <property type="entry name" value="TAT"/>
    <property type="match status" value="1"/>
</dbReference>
<feature type="domain" description="Xylose isomerase-like TIM barrel" evidence="2">
    <location>
        <begin position="100"/>
        <end position="312"/>
    </location>
</feature>
<dbReference type="KEGG" id="saci:Sinac_3517"/>
<protein>
    <submittedName>
        <fullName evidence="3">Hydroxypyruvate isomerase</fullName>
    </submittedName>
</protein>
<dbReference type="GO" id="GO:0016853">
    <property type="term" value="F:isomerase activity"/>
    <property type="evidence" value="ECO:0007669"/>
    <property type="project" value="UniProtKB-KW"/>
</dbReference>
<accession>L0DG32</accession>
<reference evidence="3 4" key="1">
    <citation type="submission" date="2012-02" db="EMBL/GenBank/DDBJ databases">
        <title>Complete sequence of chromosome of Singulisphaera acidiphila DSM 18658.</title>
        <authorList>
            <consortium name="US DOE Joint Genome Institute (JGI-PGF)"/>
            <person name="Lucas S."/>
            <person name="Copeland A."/>
            <person name="Lapidus A."/>
            <person name="Glavina del Rio T."/>
            <person name="Dalin E."/>
            <person name="Tice H."/>
            <person name="Bruce D."/>
            <person name="Goodwin L."/>
            <person name="Pitluck S."/>
            <person name="Peters L."/>
            <person name="Ovchinnikova G."/>
            <person name="Chertkov O."/>
            <person name="Kyrpides N."/>
            <person name="Mavromatis K."/>
            <person name="Ivanova N."/>
            <person name="Brettin T."/>
            <person name="Detter J.C."/>
            <person name="Han C."/>
            <person name="Larimer F."/>
            <person name="Land M."/>
            <person name="Hauser L."/>
            <person name="Markowitz V."/>
            <person name="Cheng J.-F."/>
            <person name="Hugenholtz P."/>
            <person name="Woyke T."/>
            <person name="Wu D."/>
            <person name="Tindall B."/>
            <person name="Pomrenke H."/>
            <person name="Brambilla E."/>
            <person name="Klenk H.-P."/>
            <person name="Eisen J.A."/>
        </authorList>
    </citation>
    <scope>NUCLEOTIDE SEQUENCE [LARGE SCALE GENOMIC DNA]</scope>
    <source>
        <strain evidence="4">ATCC BAA-1392 / DSM 18658 / VKM B-2454 / MOB10</strain>
    </source>
</reference>
<dbReference type="Gene3D" id="3.20.20.150">
    <property type="entry name" value="Divalent-metal-dependent TIM barrel enzymes"/>
    <property type="match status" value="1"/>
</dbReference>
<keyword evidence="4" id="KW-1185">Reference proteome</keyword>
<dbReference type="Pfam" id="PF01261">
    <property type="entry name" value="AP_endonuc_2"/>
    <property type="match status" value="1"/>
</dbReference>
<dbReference type="OrthoDB" id="9786584at2"/>
<gene>
    <name evidence="3" type="ordered locus">Sinac_3517</name>
</gene>
<dbReference type="InterPro" id="IPR006311">
    <property type="entry name" value="TAT_signal"/>
</dbReference>
<dbReference type="InterPro" id="IPR013022">
    <property type="entry name" value="Xyl_isomerase-like_TIM-brl"/>
</dbReference>
<dbReference type="Proteomes" id="UP000010798">
    <property type="component" value="Chromosome"/>
</dbReference>
<dbReference type="eggNOG" id="COG3622">
    <property type="taxonomic scope" value="Bacteria"/>
</dbReference>
<dbReference type="PANTHER" id="PTHR43489">
    <property type="entry name" value="ISOMERASE"/>
    <property type="match status" value="1"/>
</dbReference>
<dbReference type="AlphaFoldDB" id="L0DG32"/>
<proteinExistence type="predicted"/>
<dbReference type="SUPFAM" id="SSF51658">
    <property type="entry name" value="Xylose isomerase-like"/>
    <property type="match status" value="1"/>
</dbReference>
<dbReference type="RefSeq" id="WP_015246917.1">
    <property type="nucleotide sequence ID" value="NC_019892.1"/>
</dbReference>
<evidence type="ECO:0000259" key="2">
    <source>
        <dbReference type="Pfam" id="PF01261"/>
    </source>
</evidence>
<dbReference type="STRING" id="886293.Sinac_3517"/>
<evidence type="ECO:0000313" key="3">
    <source>
        <dbReference type="EMBL" id="AGA27773.1"/>
    </source>
</evidence>
<dbReference type="EMBL" id="CP003364">
    <property type="protein sequence ID" value="AGA27773.1"/>
    <property type="molecule type" value="Genomic_DNA"/>
</dbReference>
<dbReference type="HOGENOM" id="CLU_050006_3_0_0"/>
<keyword evidence="3" id="KW-0670">Pyruvate</keyword>
<dbReference type="InterPro" id="IPR050417">
    <property type="entry name" value="Sugar_Epim/Isomerase"/>
</dbReference>